<protein>
    <submittedName>
        <fullName evidence="2">Uncharacterized protein</fullName>
    </submittedName>
</protein>
<organism evidence="2 3">
    <name type="scientific">Paenibacillus phyllosphaerae</name>
    <dbReference type="NCBI Taxonomy" id="274593"/>
    <lineage>
        <taxon>Bacteria</taxon>
        <taxon>Bacillati</taxon>
        <taxon>Bacillota</taxon>
        <taxon>Bacilli</taxon>
        <taxon>Bacillales</taxon>
        <taxon>Paenibacillaceae</taxon>
        <taxon>Paenibacillus</taxon>
    </lineage>
</organism>
<evidence type="ECO:0000313" key="3">
    <source>
        <dbReference type="Proteomes" id="UP000570361"/>
    </source>
</evidence>
<feature type="region of interest" description="Disordered" evidence="1">
    <location>
        <begin position="1"/>
        <end position="43"/>
    </location>
</feature>
<comment type="caution">
    <text evidence="2">The sequence shown here is derived from an EMBL/GenBank/DDBJ whole genome shotgun (WGS) entry which is preliminary data.</text>
</comment>
<gene>
    <name evidence="2" type="ORF">FHS18_004891</name>
</gene>
<dbReference type="AlphaFoldDB" id="A0A7W5B1M1"/>
<accession>A0A7W5B1M1</accession>
<reference evidence="2 3" key="1">
    <citation type="submission" date="2020-08" db="EMBL/GenBank/DDBJ databases">
        <title>Genomic Encyclopedia of Type Strains, Phase III (KMG-III): the genomes of soil and plant-associated and newly described type strains.</title>
        <authorList>
            <person name="Whitman W."/>
        </authorList>
    </citation>
    <scope>NUCLEOTIDE SEQUENCE [LARGE SCALE GENOMIC DNA]</scope>
    <source>
        <strain evidence="2 3">CECT 5862</strain>
    </source>
</reference>
<keyword evidence="3" id="KW-1185">Reference proteome</keyword>
<proteinExistence type="predicted"/>
<sequence>MNKRPVSGSDRFGSLNGRHRMTGHKRGEAVAQDIYIGPSEDGGDKEYIKVVSGKISVRKPSFAQ</sequence>
<evidence type="ECO:0000313" key="2">
    <source>
        <dbReference type="EMBL" id="MBB3112789.1"/>
    </source>
</evidence>
<dbReference type="EMBL" id="JACHXK010000014">
    <property type="protein sequence ID" value="MBB3112789.1"/>
    <property type="molecule type" value="Genomic_DNA"/>
</dbReference>
<name>A0A7W5B1M1_9BACL</name>
<evidence type="ECO:0000256" key="1">
    <source>
        <dbReference type="SAM" id="MobiDB-lite"/>
    </source>
</evidence>
<dbReference type="Proteomes" id="UP000570361">
    <property type="component" value="Unassembled WGS sequence"/>
</dbReference>
<dbReference type="RefSeq" id="WP_183602897.1">
    <property type="nucleotide sequence ID" value="NZ_JACHXK010000014.1"/>
</dbReference>